<comment type="caution">
    <text evidence="1">The sequence shown here is derived from an EMBL/GenBank/DDBJ whole genome shotgun (WGS) entry which is preliminary data.</text>
</comment>
<name>A0A4V2Q8Q1_9FIRM</name>
<dbReference type="InterPro" id="IPR036513">
    <property type="entry name" value="STAS_dom_sf"/>
</dbReference>
<keyword evidence="2" id="KW-1185">Reference proteome</keyword>
<dbReference type="Proteomes" id="UP000295063">
    <property type="component" value="Unassembled WGS sequence"/>
</dbReference>
<dbReference type="OrthoDB" id="1683819at2"/>
<sequence>MSILVKSDFEQVHINIGGDVCQEHIEFLKNKMLDHLQYGYRRIVLNLNAVGSCHAHALAMLSYVQYRMLTCDGELIIEDEQGIMEELVQA</sequence>
<accession>A0A4V2Q8Q1</accession>
<dbReference type="RefSeq" id="WP_132079044.1">
    <property type="nucleotide sequence ID" value="NZ_SLUI01000005.1"/>
</dbReference>
<evidence type="ECO:0000313" key="1">
    <source>
        <dbReference type="EMBL" id="TCL37845.1"/>
    </source>
</evidence>
<dbReference type="AlphaFoldDB" id="A0A4V2Q8Q1"/>
<proteinExistence type="predicted"/>
<protein>
    <recommendedName>
        <fullName evidence="3">STAS domain-containing protein</fullName>
    </recommendedName>
</protein>
<reference evidence="1 2" key="1">
    <citation type="submission" date="2019-03" db="EMBL/GenBank/DDBJ databases">
        <title>Genomic Encyclopedia of Type Strains, Phase IV (KMG-IV): sequencing the most valuable type-strain genomes for metagenomic binning, comparative biology and taxonomic classification.</title>
        <authorList>
            <person name="Goeker M."/>
        </authorList>
    </citation>
    <scope>NUCLEOTIDE SEQUENCE [LARGE SCALE GENOMIC DNA]</scope>
    <source>
        <strain evidence="1 2">DSM 15969</strain>
    </source>
</reference>
<evidence type="ECO:0008006" key="3">
    <source>
        <dbReference type="Google" id="ProtNLM"/>
    </source>
</evidence>
<dbReference type="SUPFAM" id="SSF52091">
    <property type="entry name" value="SpoIIaa-like"/>
    <property type="match status" value="1"/>
</dbReference>
<organism evidence="1 2">
    <name type="scientific">Anaerospora hongkongensis</name>
    <dbReference type="NCBI Taxonomy" id="244830"/>
    <lineage>
        <taxon>Bacteria</taxon>
        <taxon>Bacillati</taxon>
        <taxon>Bacillota</taxon>
        <taxon>Negativicutes</taxon>
        <taxon>Selenomonadales</taxon>
        <taxon>Sporomusaceae</taxon>
        <taxon>Anaerospora</taxon>
    </lineage>
</organism>
<evidence type="ECO:0000313" key="2">
    <source>
        <dbReference type="Proteomes" id="UP000295063"/>
    </source>
</evidence>
<dbReference type="EMBL" id="SLUI01000005">
    <property type="protein sequence ID" value="TCL37845.1"/>
    <property type="molecule type" value="Genomic_DNA"/>
</dbReference>
<gene>
    <name evidence="1" type="ORF">EV210_105286</name>
</gene>